<keyword evidence="6 8" id="KW-0067">ATP-binding</keyword>
<dbReference type="GO" id="GO:0005524">
    <property type="term" value="F:ATP binding"/>
    <property type="evidence" value="ECO:0007669"/>
    <property type="project" value="UniProtKB-UniRule"/>
</dbReference>
<keyword evidence="2 8" id="KW-0963">Cytoplasm</keyword>
<protein>
    <recommendedName>
        <fullName evidence="8">tRNA(Ile)-lysidine synthase</fullName>
        <ecNumber evidence="8">6.3.4.19</ecNumber>
    </recommendedName>
    <alternativeName>
        <fullName evidence="8">tRNA(Ile)-2-lysyl-cytidine synthase</fullName>
    </alternativeName>
    <alternativeName>
        <fullName evidence="8">tRNA(Ile)-lysidine synthetase</fullName>
    </alternativeName>
</protein>
<evidence type="ECO:0000259" key="9">
    <source>
        <dbReference type="SMART" id="SM00977"/>
    </source>
</evidence>
<dbReference type="Proteomes" id="UP000298325">
    <property type="component" value="Unassembled WGS sequence"/>
</dbReference>
<dbReference type="InterPro" id="IPR015262">
    <property type="entry name" value="tRNA_Ile_lys_synt_subst-bd"/>
</dbReference>
<dbReference type="GO" id="GO:0032267">
    <property type="term" value="F:tRNA(Ile)-lysidine synthase activity"/>
    <property type="evidence" value="ECO:0007669"/>
    <property type="project" value="UniProtKB-EC"/>
</dbReference>
<dbReference type="Gene3D" id="3.40.50.620">
    <property type="entry name" value="HUPs"/>
    <property type="match status" value="1"/>
</dbReference>
<dbReference type="GO" id="GO:0006400">
    <property type="term" value="P:tRNA modification"/>
    <property type="evidence" value="ECO:0007669"/>
    <property type="project" value="UniProtKB-UniRule"/>
</dbReference>
<accession>A0A4Z1CCJ9</accession>
<dbReference type="PANTHER" id="PTHR43033:SF1">
    <property type="entry name" value="TRNA(ILE)-LYSIDINE SYNTHASE-RELATED"/>
    <property type="match status" value="1"/>
</dbReference>
<dbReference type="HAMAP" id="MF_01161">
    <property type="entry name" value="tRNA_Ile_lys_synt"/>
    <property type="match status" value="1"/>
</dbReference>
<sequence>MTRAGSTGPEGTWPEALLTSLGKMPSCSGLYVALSGGLDSVLLLHTASRLFGHRGRLNAIHVNHQLQPNAPETERFCQQLCQSLAIHCHVVRVTVPVSAADERARTGGLEEAARAARYEAFESHLGKGDLLLMAHHGDDQVETVLFRLLRGSGVAGLAGMPVSRPMGKAAVYRPFLDFSRRELEAWAKELSIQWLEDPSNLDRRFDRNFLRQAIIPALRERWPFLNRRVAATAKACREGDELAASLARIHFDQCRTDDDGLDISALKNLTLAEQKNLIRWWVSQQGFLPPETGDWQALLSGFMDSRDDRQPEYSGTGYRLRRHQNALYFVIDRPAMADQPRPLEPGKPVNWGGWHLSLEPAAPEPRYTPKLVVHARQGGERIRVRPGGPSRPLKKWLQEQSVPAWERGRLPLVSDSLGGDETLVAAGHLWVSEQYCGEAPSSGWRLILERDSD</sequence>
<evidence type="ECO:0000256" key="1">
    <source>
        <dbReference type="ARBA" id="ARBA00004496"/>
    </source>
</evidence>
<comment type="function">
    <text evidence="8">Ligates lysine onto the cytidine present at position 34 of the AUA codon-specific tRNA(Ile) that contains the anticodon CAU, in an ATP-dependent manner. Cytidine is converted to lysidine, thus changing the amino acid specificity of the tRNA from methionine to isoleucine.</text>
</comment>
<dbReference type="CDD" id="cd01992">
    <property type="entry name" value="TilS_N"/>
    <property type="match status" value="1"/>
</dbReference>
<dbReference type="SUPFAM" id="SSF56037">
    <property type="entry name" value="PheT/TilS domain"/>
    <property type="match status" value="1"/>
</dbReference>
<organism evidence="10 11">
    <name type="scientific">Marinobacter confluentis</name>
    <dbReference type="NCBI Taxonomy" id="1697557"/>
    <lineage>
        <taxon>Bacteria</taxon>
        <taxon>Pseudomonadati</taxon>
        <taxon>Pseudomonadota</taxon>
        <taxon>Gammaproteobacteria</taxon>
        <taxon>Pseudomonadales</taxon>
        <taxon>Marinobacteraceae</taxon>
        <taxon>Marinobacter</taxon>
    </lineage>
</organism>
<dbReference type="InterPro" id="IPR011063">
    <property type="entry name" value="TilS/TtcA_N"/>
</dbReference>
<dbReference type="SMART" id="SM00977">
    <property type="entry name" value="TilS_C"/>
    <property type="match status" value="1"/>
</dbReference>
<evidence type="ECO:0000256" key="7">
    <source>
        <dbReference type="ARBA" id="ARBA00048539"/>
    </source>
</evidence>
<dbReference type="NCBIfam" id="TIGR02432">
    <property type="entry name" value="lysidine_TilS_N"/>
    <property type="match status" value="1"/>
</dbReference>
<dbReference type="PANTHER" id="PTHR43033">
    <property type="entry name" value="TRNA(ILE)-LYSIDINE SYNTHASE-RELATED"/>
    <property type="match status" value="1"/>
</dbReference>
<dbReference type="InterPro" id="IPR012094">
    <property type="entry name" value="tRNA_Ile_lys_synt"/>
</dbReference>
<dbReference type="InterPro" id="IPR012796">
    <property type="entry name" value="Lysidine-tRNA-synth_C"/>
</dbReference>
<comment type="domain">
    <text evidence="8">The N-terminal region contains the highly conserved SGGXDS motif, predicted to be a P-loop motif involved in ATP binding.</text>
</comment>
<comment type="subcellular location">
    <subcellularLocation>
        <location evidence="1 8">Cytoplasm</location>
    </subcellularLocation>
</comment>
<evidence type="ECO:0000256" key="5">
    <source>
        <dbReference type="ARBA" id="ARBA00022741"/>
    </source>
</evidence>
<evidence type="ECO:0000256" key="2">
    <source>
        <dbReference type="ARBA" id="ARBA00022490"/>
    </source>
</evidence>
<reference evidence="10 11" key="1">
    <citation type="submission" date="2019-04" db="EMBL/GenBank/DDBJ databases">
        <authorList>
            <person name="Park S."/>
            <person name="Yoon J.-H."/>
        </authorList>
    </citation>
    <scope>NUCLEOTIDE SEQUENCE [LARGE SCALE GENOMIC DNA]</scope>
    <source>
        <strain evidence="10 11">HJM-18</strain>
    </source>
</reference>
<dbReference type="OrthoDB" id="9807403at2"/>
<dbReference type="Gene3D" id="1.20.59.20">
    <property type="match status" value="1"/>
</dbReference>
<dbReference type="Pfam" id="PF11734">
    <property type="entry name" value="TilS_C"/>
    <property type="match status" value="1"/>
</dbReference>
<proteinExistence type="inferred from homology"/>
<dbReference type="NCBIfam" id="TIGR02433">
    <property type="entry name" value="lysidine_TilS_C"/>
    <property type="match status" value="1"/>
</dbReference>
<dbReference type="EMBL" id="SRPF01000001">
    <property type="protein sequence ID" value="TGN41966.1"/>
    <property type="molecule type" value="Genomic_DNA"/>
</dbReference>
<dbReference type="Pfam" id="PF01171">
    <property type="entry name" value="ATP_bind_3"/>
    <property type="match status" value="1"/>
</dbReference>
<keyword evidence="3 8" id="KW-0436">Ligase</keyword>
<keyword evidence="5 8" id="KW-0547">Nucleotide-binding</keyword>
<comment type="similarity">
    <text evidence="8">Belongs to the tRNA(Ile)-lysidine synthase family.</text>
</comment>
<dbReference type="Pfam" id="PF09179">
    <property type="entry name" value="TilS"/>
    <property type="match status" value="1"/>
</dbReference>
<comment type="caution">
    <text evidence="10">The sequence shown here is derived from an EMBL/GenBank/DDBJ whole genome shotgun (WGS) entry which is preliminary data.</text>
</comment>
<keyword evidence="11" id="KW-1185">Reference proteome</keyword>
<evidence type="ECO:0000313" key="10">
    <source>
        <dbReference type="EMBL" id="TGN41966.1"/>
    </source>
</evidence>
<dbReference type="SUPFAM" id="SSF82829">
    <property type="entry name" value="MesJ substrate recognition domain-like"/>
    <property type="match status" value="1"/>
</dbReference>
<feature type="binding site" evidence="8">
    <location>
        <begin position="35"/>
        <end position="40"/>
    </location>
    <ligand>
        <name>ATP</name>
        <dbReference type="ChEBI" id="CHEBI:30616"/>
    </ligand>
</feature>
<name>A0A4Z1CCJ9_9GAMM</name>
<keyword evidence="4 8" id="KW-0819">tRNA processing</keyword>
<dbReference type="GO" id="GO:0005737">
    <property type="term" value="C:cytoplasm"/>
    <property type="evidence" value="ECO:0007669"/>
    <property type="project" value="UniProtKB-SubCell"/>
</dbReference>
<dbReference type="EC" id="6.3.4.19" evidence="8"/>
<evidence type="ECO:0000256" key="3">
    <source>
        <dbReference type="ARBA" id="ARBA00022598"/>
    </source>
</evidence>
<feature type="domain" description="Lysidine-tRNA(Ile) synthetase C-terminal" evidence="9">
    <location>
        <begin position="371"/>
        <end position="448"/>
    </location>
</feature>
<dbReference type="SUPFAM" id="SSF52402">
    <property type="entry name" value="Adenine nucleotide alpha hydrolases-like"/>
    <property type="match status" value="1"/>
</dbReference>
<evidence type="ECO:0000256" key="8">
    <source>
        <dbReference type="HAMAP-Rule" id="MF_01161"/>
    </source>
</evidence>
<dbReference type="AlphaFoldDB" id="A0A4Z1CCJ9"/>
<evidence type="ECO:0000256" key="4">
    <source>
        <dbReference type="ARBA" id="ARBA00022694"/>
    </source>
</evidence>
<dbReference type="RefSeq" id="WP_135802351.1">
    <property type="nucleotide sequence ID" value="NZ_SRPF01000001.1"/>
</dbReference>
<evidence type="ECO:0000313" key="11">
    <source>
        <dbReference type="Proteomes" id="UP000298325"/>
    </source>
</evidence>
<dbReference type="InterPro" id="IPR014729">
    <property type="entry name" value="Rossmann-like_a/b/a_fold"/>
</dbReference>
<comment type="catalytic activity">
    <reaction evidence="7 8">
        <text>cytidine(34) in tRNA(Ile2) + L-lysine + ATP = lysidine(34) in tRNA(Ile2) + AMP + diphosphate + H(+)</text>
        <dbReference type="Rhea" id="RHEA:43744"/>
        <dbReference type="Rhea" id="RHEA-COMP:10625"/>
        <dbReference type="Rhea" id="RHEA-COMP:10670"/>
        <dbReference type="ChEBI" id="CHEBI:15378"/>
        <dbReference type="ChEBI" id="CHEBI:30616"/>
        <dbReference type="ChEBI" id="CHEBI:32551"/>
        <dbReference type="ChEBI" id="CHEBI:33019"/>
        <dbReference type="ChEBI" id="CHEBI:82748"/>
        <dbReference type="ChEBI" id="CHEBI:83665"/>
        <dbReference type="ChEBI" id="CHEBI:456215"/>
        <dbReference type="EC" id="6.3.4.19"/>
    </reaction>
</comment>
<gene>
    <name evidence="8 10" type="primary">tilS</name>
    <name evidence="10" type="ORF">E5Q11_05500</name>
</gene>
<dbReference type="InterPro" id="IPR012795">
    <property type="entry name" value="tRNA_Ile_lys_synt_N"/>
</dbReference>
<evidence type="ECO:0000256" key="6">
    <source>
        <dbReference type="ARBA" id="ARBA00022840"/>
    </source>
</evidence>